<evidence type="ECO:0000313" key="1">
    <source>
        <dbReference type="EMBL" id="EAA16413.1"/>
    </source>
</evidence>
<dbReference type="PaxDb" id="73239-Q7RG15"/>
<organism evidence="1 2">
    <name type="scientific">Plasmodium yoelii yoelii</name>
    <dbReference type="NCBI Taxonomy" id="73239"/>
    <lineage>
        <taxon>Eukaryota</taxon>
        <taxon>Sar</taxon>
        <taxon>Alveolata</taxon>
        <taxon>Apicomplexa</taxon>
        <taxon>Aconoidasida</taxon>
        <taxon>Haemosporida</taxon>
        <taxon>Plasmodiidae</taxon>
        <taxon>Plasmodium</taxon>
        <taxon>Plasmodium (Vinckeia)</taxon>
    </lineage>
</organism>
<dbReference type="AlphaFoldDB" id="Q7RG15"/>
<protein>
    <submittedName>
        <fullName evidence="1">Uncharacterized protein</fullName>
    </submittedName>
</protein>
<comment type="caution">
    <text evidence="1">The sequence shown here is derived from an EMBL/GenBank/DDBJ whole genome shotgun (WGS) entry which is preliminary data.</text>
</comment>
<evidence type="ECO:0000313" key="2">
    <source>
        <dbReference type="Proteomes" id="UP000008553"/>
    </source>
</evidence>
<dbReference type="EMBL" id="AABL01001386">
    <property type="protein sequence ID" value="EAA16413.1"/>
    <property type="molecule type" value="Genomic_DNA"/>
</dbReference>
<accession>Q7RG15</accession>
<dbReference type="STRING" id="73239.Q7RG15"/>
<gene>
    <name evidence="1" type="ORF">PY04536</name>
</gene>
<proteinExistence type="predicted"/>
<name>Q7RG15_PLAYO</name>
<dbReference type="InParanoid" id="Q7RG15"/>
<keyword evidence="2" id="KW-1185">Reference proteome</keyword>
<sequence length="317" mass="37827">LKKKYQNINSEKKYNELKENNSYASCDSIQNDELNFSEQSEFSLSSYDEINKKEVPIMASSNHKITNYFKTTSQLFDMTKKTSKKNKNKNKNKKKYKMLRKMSMTELNVNDKNAWDCISFKIRNKREGEKEEEDGKDGGKYNSSGKINLNKFVNYEMAIEYLKKNGNSNIKGINNLIGKKYTRCKYIKINKNMNKYFYMYKYKEMKLTNRKGDNNDENKYYAIKEMLFNISCIEIKKTYYIFIKRIPFLLNYEMCYFQNGINIQYVSSELNISEDLCILKNEKNNYNKILDKKKEMSCIDCPNKRTYAWEEKRGTCN</sequence>
<reference evidence="1 2" key="1">
    <citation type="journal article" date="2002" name="Nature">
        <title>Genome sequence and comparative analysis of the model rodent malaria parasite Plasmodium yoelii yoelii.</title>
        <authorList>
            <person name="Carlton J.M."/>
            <person name="Angiuoli S.V."/>
            <person name="Suh B.B."/>
            <person name="Kooij T.W."/>
            <person name="Pertea M."/>
            <person name="Silva J.C."/>
            <person name="Ermolaeva M.D."/>
            <person name="Allen J.E."/>
            <person name="Selengut J.D."/>
            <person name="Koo H.L."/>
            <person name="Peterson J.D."/>
            <person name="Pop M."/>
            <person name="Kosack D.S."/>
            <person name="Shumway M.F."/>
            <person name="Bidwell S.L."/>
            <person name="Shallom S.J."/>
            <person name="van Aken S.E."/>
            <person name="Riedmuller S.B."/>
            <person name="Feldblyum T.V."/>
            <person name="Cho J.K."/>
            <person name="Quackenbush J."/>
            <person name="Sedegah M."/>
            <person name="Shoaibi A."/>
            <person name="Cummings L.M."/>
            <person name="Florens L."/>
            <person name="Yates J.R."/>
            <person name="Raine J.D."/>
            <person name="Sinden R.E."/>
            <person name="Harris M.A."/>
            <person name="Cunningham D.A."/>
            <person name="Preiser P.R."/>
            <person name="Bergman L.W."/>
            <person name="Vaidya A.B."/>
            <person name="van Lin L.H."/>
            <person name="Janse C.J."/>
            <person name="Waters A.P."/>
            <person name="Smith H.O."/>
            <person name="White O.R."/>
            <person name="Salzberg S.L."/>
            <person name="Venter J.C."/>
            <person name="Fraser C.M."/>
            <person name="Hoffman S.L."/>
            <person name="Gardner M.J."/>
            <person name="Carucci D.J."/>
        </authorList>
    </citation>
    <scope>NUCLEOTIDE SEQUENCE [LARGE SCALE GENOMIC DNA]</scope>
    <source>
        <strain evidence="1 2">17XNL</strain>
    </source>
</reference>
<dbReference type="Proteomes" id="UP000008553">
    <property type="component" value="Unassembled WGS sequence"/>
</dbReference>
<feature type="non-terminal residue" evidence="1">
    <location>
        <position position="1"/>
    </location>
</feature>